<dbReference type="Pfam" id="PF02627">
    <property type="entry name" value="CMD"/>
    <property type="match status" value="1"/>
</dbReference>
<dbReference type="InterPro" id="IPR029032">
    <property type="entry name" value="AhpD-like"/>
</dbReference>
<sequence>MERISYQELPQGVFTGMLKTEEHLRKCGISTKELELMRYRASQINNCAYCLDMHFKEATHAGESPLRLYSVSAWRETPYYSEKEQAMLALTEALTLLPDGGVHEDLYEELRKHFSKEEIANLTLAIAQINAWNRVATCFKFTPGNYQVGQH</sequence>
<dbReference type="SUPFAM" id="SSF69118">
    <property type="entry name" value="AhpD-like"/>
    <property type="match status" value="1"/>
</dbReference>
<feature type="domain" description="Carboxymuconolactone decarboxylase-like" evidence="1">
    <location>
        <begin position="20"/>
        <end position="92"/>
    </location>
</feature>
<name>A0ABW9RMH3_9BACT</name>
<proteinExistence type="predicted"/>
<organism evidence="2 3">
    <name type="scientific">Fulvivirga kasyanovii</name>
    <dbReference type="NCBI Taxonomy" id="396812"/>
    <lineage>
        <taxon>Bacteria</taxon>
        <taxon>Pseudomonadati</taxon>
        <taxon>Bacteroidota</taxon>
        <taxon>Cytophagia</taxon>
        <taxon>Cytophagales</taxon>
        <taxon>Fulvivirgaceae</taxon>
        <taxon>Fulvivirga</taxon>
    </lineage>
</organism>
<keyword evidence="3" id="KW-1185">Reference proteome</keyword>
<protein>
    <submittedName>
        <fullName evidence="2">Carboxymuconolactone decarboxylase family protein</fullName>
    </submittedName>
</protein>
<dbReference type="RefSeq" id="WP_155170602.1">
    <property type="nucleotide sequence ID" value="NZ_BAAAFL010000005.1"/>
</dbReference>
<dbReference type="Proteomes" id="UP000798808">
    <property type="component" value="Unassembled WGS sequence"/>
</dbReference>
<dbReference type="EMBL" id="SMLW01000428">
    <property type="protein sequence ID" value="MTI24559.1"/>
    <property type="molecule type" value="Genomic_DNA"/>
</dbReference>
<evidence type="ECO:0000313" key="2">
    <source>
        <dbReference type="EMBL" id="MTI24559.1"/>
    </source>
</evidence>
<comment type="caution">
    <text evidence="2">The sequence shown here is derived from an EMBL/GenBank/DDBJ whole genome shotgun (WGS) entry which is preliminary data.</text>
</comment>
<reference evidence="2 3" key="1">
    <citation type="submission" date="2019-02" db="EMBL/GenBank/DDBJ databases">
        <authorList>
            <person name="Goldberg S.R."/>
            <person name="Haltli B.A."/>
            <person name="Correa H."/>
            <person name="Russell K.G."/>
        </authorList>
    </citation>
    <scope>NUCLEOTIDE SEQUENCE [LARGE SCALE GENOMIC DNA]</scope>
    <source>
        <strain evidence="2 3">JCM 16186</strain>
    </source>
</reference>
<dbReference type="PANTHER" id="PTHR34846:SF10">
    <property type="entry name" value="CYTOPLASMIC PROTEIN"/>
    <property type="match status" value="1"/>
</dbReference>
<evidence type="ECO:0000313" key="3">
    <source>
        <dbReference type="Proteomes" id="UP000798808"/>
    </source>
</evidence>
<evidence type="ECO:0000259" key="1">
    <source>
        <dbReference type="Pfam" id="PF02627"/>
    </source>
</evidence>
<dbReference type="PANTHER" id="PTHR34846">
    <property type="entry name" value="4-CARBOXYMUCONOLACTONE DECARBOXYLASE FAMILY PROTEIN (AFU_ORTHOLOGUE AFUA_6G11590)"/>
    <property type="match status" value="1"/>
</dbReference>
<accession>A0ABW9RMH3</accession>
<gene>
    <name evidence="2" type="ORF">E1163_06340</name>
</gene>
<dbReference type="InterPro" id="IPR003779">
    <property type="entry name" value="CMD-like"/>
</dbReference>
<dbReference type="Gene3D" id="1.20.1290.10">
    <property type="entry name" value="AhpD-like"/>
    <property type="match status" value="1"/>
</dbReference>
<dbReference type="InterPro" id="IPR004675">
    <property type="entry name" value="AhpD_core"/>
</dbReference>
<dbReference type="NCBIfam" id="TIGR00778">
    <property type="entry name" value="ahpD_dom"/>
    <property type="match status" value="1"/>
</dbReference>